<sequence length="184" mass="20081">MAFDGTRKALKRLANTNPIDLGASHIVSNLKNESDRSVIVLLGSIIEDCLKRRIEEKLTGLAGEKDSFFDFNGVAGTFSSKIMLAKALEIIDPNTRNRLDLLREMRNCSAHATENVTFSKQEMLDAAILFAPDEAQNAMKGMETQNLRNSFILICTAMIAQIDGDGGTDAMEQAISMIKVAGTP</sequence>
<dbReference type="RefSeq" id="WP_194262221.1">
    <property type="nucleotide sequence ID" value="NZ_JABCQH010000005.1"/>
</dbReference>
<evidence type="ECO:0000259" key="1">
    <source>
        <dbReference type="Pfam" id="PF13643"/>
    </source>
</evidence>
<feature type="domain" description="DUF4145" evidence="1">
    <location>
        <begin position="31"/>
        <end position="121"/>
    </location>
</feature>
<reference evidence="2 3" key="2">
    <citation type="submission" date="2020-11" db="EMBL/GenBank/DDBJ databases">
        <title>Description of novel Gluconobacter species.</title>
        <authorList>
            <person name="Cleenwerck I."/>
            <person name="Cnockaert M."/>
            <person name="Borremans W."/>
            <person name="Wieme A.D."/>
            <person name="De Vuyst L."/>
            <person name="Vandamme P."/>
        </authorList>
    </citation>
    <scope>NUCLEOTIDE SEQUENCE [LARGE SCALE GENOMIC DNA]</scope>
    <source>
        <strain evidence="2 3">LMG 1745</strain>
    </source>
</reference>
<dbReference type="PANTHER" id="PTHR37941:SF1">
    <property type="entry name" value="FUMARASE E-RELATED"/>
    <property type="match status" value="1"/>
</dbReference>
<keyword evidence="3" id="KW-1185">Reference proteome</keyword>
<evidence type="ECO:0000313" key="3">
    <source>
        <dbReference type="Proteomes" id="UP000662701"/>
    </source>
</evidence>
<dbReference type="Proteomes" id="UP000662701">
    <property type="component" value="Unassembled WGS sequence"/>
</dbReference>
<dbReference type="EMBL" id="JABCQH010000005">
    <property type="protein sequence ID" value="MBF0888336.1"/>
    <property type="molecule type" value="Genomic_DNA"/>
</dbReference>
<proteinExistence type="predicted"/>
<dbReference type="InterPro" id="IPR038026">
    <property type="entry name" value="MtlR-like_sf"/>
</dbReference>
<protein>
    <recommendedName>
        <fullName evidence="1">DUF4145 domain-containing protein</fullName>
    </recommendedName>
</protein>
<dbReference type="Pfam" id="PF13643">
    <property type="entry name" value="DUF4145"/>
    <property type="match status" value="1"/>
</dbReference>
<reference evidence="3" key="1">
    <citation type="submission" date="2020-04" db="EMBL/GenBank/DDBJ databases">
        <title>Description of novel Gluconacetobacter.</title>
        <authorList>
            <person name="Sombolestani A."/>
        </authorList>
    </citation>
    <scope>NUCLEOTIDE SEQUENCE [LARGE SCALE GENOMIC DNA]</scope>
    <source>
        <strain evidence="3">LMG 1745</strain>
    </source>
</reference>
<evidence type="ECO:0000313" key="2">
    <source>
        <dbReference type="EMBL" id="MBF0888336.1"/>
    </source>
</evidence>
<gene>
    <name evidence="2" type="ORF">HKD19_07245</name>
</gene>
<dbReference type="SUPFAM" id="SSF158668">
    <property type="entry name" value="MtlR-like"/>
    <property type="match status" value="1"/>
</dbReference>
<dbReference type="PANTHER" id="PTHR37941">
    <property type="entry name" value="FUMARASE E-RELATED"/>
    <property type="match status" value="1"/>
</dbReference>
<comment type="caution">
    <text evidence="2">The sequence shown here is derived from an EMBL/GenBank/DDBJ whole genome shotgun (WGS) entry which is preliminary data.</text>
</comment>
<accession>A0ABR9YVX8</accession>
<dbReference type="InterPro" id="IPR025285">
    <property type="entry name" value="DUF4145"/>
</dbReference>
<dbReference type="Gene3D" id="1.20.120.330">
    <property type="entry name" value="Nucleotidyltransferases domain 2"/>
    <property type="match status" value="1"/>
</dbReference>
<organism evidence="2 3">
    <name type="scientific">Gluconobacter cadivus</name>
    <dbReference type="NCBI Taxonomy" id="2728101"/>
    <lineage>
        <taxon>Bacteria</taxon>
        <taxon>Pseudomonadati</taxon>
        <taxon>Pseudomonadota</taxon>
        <taxon>Alphaproteobacteria</taxon>
        <taxon>Acetobacterales</taxon>
        <taxon>Acetobacteraceae</taxon>
        <taxon>Gluconobacter</taxon>
    </lineage>
</organism>
<name>A0ABR9YVX8_9PROT</name>
<dbReference type="InterPro" id="IPR007761">
    <property type="entry name" value="MtlR-like"/>
</dbReference>